<evidence type="ECO:0000313" key="2">
    <source>
        <dbReference type="EMBL" id="NMH87032.1"/>
    </source>
</evidence>
<reference evidence="2 3" key="1">
    <citation type="submission" date="2020-04" db="EMBL/GenBank/DDBJ databases">
        <title>A Flavivirga sp. nov.</title>
        <authorList>
            <person name="Sun X."/>
        </authorList>
    </citation>
    <scope>NUCLEOTIDE SEQUENCE [LARGE SCALE GENOMIC DNA]</scope>
    <source>
        <strain evidence="2 3">Y03</strain>
    </source>
</reference>
<keyword evidence="1" id="KW-0472">Membrane</keyword>
<keyword evidence="3" id="KW-1185">Reference proteome</keyword>
<feature type="transmembrane region" description="Helical" evidence="1">
    <location>
        <begin position="12"/>
        <end position="29"/>
    </location>
</feature>
<dbReference type="Proteomes" id="UP000746690">
    <property type="component" value="Unassembled WGS sequence"/>
</dbReference>
<keyword evidence="1" id="KW-0812">Transmembrane</keyword>
<dbReference type="Pfam" id="PF14093">
    <property type="entry name" value="DUF4271"/>
    <property type="match status" value="1"/>
</dbReference>
<evidence type="ECO:0000256" key="1">
    <source>
        <dbReference type="SAM" id="Phobius"/>
    </source>
</evidence>
<protein>
    <submittedName>
        <fullName evidence="2">DUF4271 domain-containing protein</fullName>
    </submittedName>
</protein>
<comment type="caution">
    <text evidence="2">The sequence shown here is derived from an EMBL/GenBank/DDBJ whole genome shotgun (WGS) entry which is preliminary data.</text>
</comment>
<accession>A0ABX1RU10</accession>
<sequence length="216" mass="24820">MLRDIISNELYTILLVTGLLIVAIAKLVSPKRFDDFIFVLGNSKYLKIYSRDQKFLDKFDALLFGNLIISLSVFIFISYQFLTNGGILSTGLKIKLPLSIAILILIKVLVERLIGSLLEIDKLLDQYLFQKITYKNYLGILLLPINALLLFSFQPSLVIIYLIIILLLIVNIIGLITSFKTHQSLIKSHYFYFILYLCTLEISPYIILYKVFLPNN</sequence>
<feature type="transmembrane region" description="Helical" evidence="1">
    <location>
        <begin position="134"/>
        <end position="153"/>
    </location>
</feature>
<feature type="transmembrane region" description="Helical" evidence="1">
    <location>
        <begin position="191"/>
        <end position="212"/>
    </location>
</feature>
<evidence type="ECO:0000313" key="3">
    <source>
        <dbReference type="Proteomes" id="UP000746690"/>
    </source>
</evidence>
<gene>
    <name evidence="2" type="ORF">HHX25_05910</name>
</gene>
<name>A0ABX1RU10_9FLAO</name>
<keyword evidence="1" id="KW-1133">Transmembrane helix</keyword>
<organism evidence="2 3">
    <name type="scientific">Flavivirga algicola</name>
    <dbReference type="NCBI Taxonomy" id="2729136"/>
    <lineage>
        <taxon>Bacteria</taxon>
        <taxon>Pseudomonadati</taxon>
        <taxon>Bacteroidota</taxon>
        <taxon>Flavobacteriia</taxon>
        <taxon>Flavobacteriales</taxon>
        <taxon>Flavobacteriaceae</taxon>
        <taxon>Flavivirga</taxon>
    </lineage>
</organism>
<feature type="transmembrane region" description="Helical" evidence="1">
    <location>
        <begin position="94"/>
        <end position="114"/>
    </location>
</feature>
<dbReference type="EMBL" id="JABBHF010000003">
    <property type="protein sequence ID" value="NMH87032.1"/>
    <property type="molecule type" value="Genomic_DNA"/>
</dbReference>
<proteinExistence type="predicted"/>
<dbReference type="InterPro" id="IPR025367">
    <property type="entry name" value="DUF4271"/>
</dbReference>
<feature type="transmembrane region" description="Helical" evidence="1">
    <location>
        <begin position="61"/>
        <end position="82"/>
    </location>
</feature>
<feature type="transmembrane region" description="Helical" evidence="1">
    <location>
        <begin position="159"/>
        <end position="179"/>
    </location>
</feature>